<comment type="caution">
    <text evidence="1">The sequence shown here is derived from an EMBL/GenBank/DDBJ whole genome shotgun (WGS) entry which is preliminary data.</text>
</comment>
<evidence type="ECO:0000313" key="2">
    <source>
        <dbReference type="Proteomes" id="UP000606498"/>
    </source>
</evidence>
<accession>A0ABQ1T0J2</accession>
<name>A0ABQ1T0J2_9GAMM</name>
<gene>
    <name evidence="1" type="ORF">GCM10011520_16930</name>
</gene>
<keyword evidence="2" id="KW-1185">Reference proteome</keyword>
<proteinExistence type="predicted"/>
<dbReference type="Proteomes" id="UP000606498">
    <property type="component" value="Unassembled WGS sequence"/>
</dbReference>
<reference evidence="2" key="1">
    <citation type="journal article" date="2019" name="Int. J. Syst. Evol. Microbiol.">
        <title>The Global Catalogue of Microorganisms (GCM) 10K type strain sequencing project: providing services to taxonomists for standard genome sequencing and annotation.</title>
        <authorList>
            <consortium name="The Broad Institute Genomics Platform"/>
            <consortium name="The Broad Institute Genome Sequencing Center for Infectious Disease"/>
            <person name="Wu L."/>
            <person name="Ma J."/>
        </authorList>
    </citation>
    <scope>NUCLEOTIDE SEQUENCE [LARGE SCALE GENOMIC DNA]</scope>
    <source>
        <strain evidence="2">CGMCC 1.16033</strain>
    </source>
</reference>
<sequence>MHLAILRHSATGGTECLAHDLTTKYMTKAQILTLAPIKSNFYLFKREQC</sequence>
<protein>
    <submittedName>
        <fullName evidence="1">Uncharacterized protein</fullName>
    </submittedName>
</protein>
<evidence type="ECO:0000313" key="1">
    <source>
        <dbReference type="EMBL" id="GGE77029.1"/>
    </source>
</evidence>
<dbReference type="EMBL" id="BMKO01000003">
    <property type="protein sequence ID" value="GGE77029.1"/>
    <property type="molecule type" value="Genomic_DNA"/>
</dbReference>
<organism evidence="1 2">
    <name type="scientific">Shewanella carassii</name>
    <dbReference type="NCBI Taxonomy" id="1987584"/>
    <lineage>
        <taxon>Bacteria</taxon>
        <taxon>Pseudomonadati</taxon>
        <taxon>Pseudomonadota</taxon>
        <taxon>Gammaproteobacteria</taxon>
        <taxon>Alteromonadales</taxon>
        <taxon>Shewanellaceae</taxon>
        <taxon>Shewanella</taxon>
    </lineage>
</organism>